<comment type="caution">
    <text evidence="3">The sequence shown here is derived from an EMBL/GenBank/DDBJ whole genome shotgun (WGS) entry which is preliminary data.</text>
</comment>
<evidence type="ECO:0000259" key="2">
    <source>
        <dbReference type="Pfam" id="PF06110"/>
    </source>
</evidence>
<proteinExistence type="predicted"/>
<organism evidence="3 4">
    <name type="scientific">Tilletia horrida</name>
    <dbReference type="NCBI Taxonomy" id="155126"/>
    <lineage>
        <taxon>Eukaryota</taxon>
        <taxon>Fungi</taxon>
        <taxon>Dikarya</taxon>
        <taxon>Basidiomycota</taxon>
        <taxon>Ustilaginomycotina</taxon>
        <taxon>Exobasidiomycetes</taxon>
        <taxon>Tilletiales</taxon>
        <taxon>Tilletiaceae</taxon>
        <taxon>Tilletia</taxon>
    </lineage>
</organism>
<dbReference type="SUPFAM" id="SSF52833">
    <property type="entry name" value="Thioredoxin-like"/>
    <property type="match status" value="1"/>
</dbReference>
<dbReference type="GO" id="GO:0031573">
    <property type="term" value="P:mitotic intra-S DNA damage checkpoint signaling"/>
    <property type="evidence" value="ECO:0007669"/>
    <property type="project" value="TreeGrafter"/>
</dbReference>
<protein>
    <recommendedName>
        <fullName evidence="2">Thioredoxin domain-containing protein</fullName>
    </recommendedName>
</protein>
<dbReference type="EMBL" id="JAPDMQ010001233">
    <property type="protein sequence ID" value="KAK0518598.1"/>
    <property type="molecule type" value="Genomic_DNA"/>
</dbReference>
<accession>A0AAN6JGL3</accession>
<dbReference type="Gene3D" id="3.40.30.10">
    <property type="entry name" value="Glutaredoxin"/>
    <property type="match status" value="1"/>
</dbReference>
<dbReference type="Pfam" id="PF06110">
    <property type="entry name" value="TXD17-like_Trx"/>
    <property type="match status" value="1"/>
</dbReference>
<feature type="region of interest" description="Disordered" evidence="1">
    <location>
        <begin position="132"/>
        <end position="153"/>
    </location>
</feature>
<gene>
    <name evidence="3" type="ORF">OC842_007744</name>
</gene>
<evidence type="ECO:0000313" key="3">
    <source>
        <dbReference type="EMBL" id="KAK0518598.1"/>
    </source>
</evidence>
<dbReference type="GO" id="GO:0006281">
    <property type="term" value="P:DNA repair"/>
    <property type="evidence" value="ECO:0007669"/>
    <property type="project" value="TreeGrafter"/>
</dbReference>
<keyword evidence="4" id="KW-1185">Reference proteome</keyword>
<feature type="domain" description="Thioredoxin" evidence="2">
    <location>
        <begin position="29"/>
        <end position="113"/>
    </location>
</feature>
<dbReference type="GO" id="GO:0030896">
    <property type="term" value="C:checkpoint clamp complex"/>
    <property type="evidence" value="ECO:0007669"/>
    <property type="project" value="InterPro"/>
</dbReference>
<dbReference type="GO" id="GO:0000076">
    <property type="term" value="P:DNA replication checkpoint signaling"/>
    <property type="evidence" value="ECO:0007669"/>
    <property type="project" value="TreeGrafter"/>
</dbReference>
<sequence>MPLHTSQLPAAIAQAPSPAYLIFWASGSPSWCPDCRNAEPAVHAVFGTGPNDGTGGPSGYMIYVGDRPTWKDPNNQYRTEYNIQSVPTIVRWENGKETGRIEDAECQDEGKLQAFIDRNLYRVSPTALIPSGSVAGSHRASSSFRPTQPREPPGMKAVMSADSLKSFNHALTCLSKFGDNLCMQATRTEDGTGMLRLSTINSSSSAFAAFFFYLDFFEELNVRLREDYEPTKSAQRTKIECQLHAKALGSILKSRLNRGLERCEIHIIQPWSGLPTSTNQNSQSNGNALEARLLLRLHCAHGVVKTHKLTYEPKKSLYPTANPFPGAQFIIGPRTASEWLDHFLSSKGGSGGGGGAAGSSSAPGPAGEVSLHCGPEFCIVKNKEVDLAGRLENRLGDTRGTLLRSIQTQVRIELQEFISYDVNQVIHLTFPLKEFKAAIALAESLGLSLEIRFGINDQPLFILLSNAPQIPTASNHSSMPRATYEQGQPTLRAEFVLATTQEPDPADTEGGADAAPGAGVAAANGAGPTAGAGPSAKGEASQQSQAARGSQQAAAHSNDGQPMRSTAGSGSLPPPEALLRKSQGAGSKRDQSRADG</sequence>
<dbReference type="InterPro" id="IPR007268">
    <property type="entry name" value="Rad9/Ddc1"/>
</dbReference>
<dbReference type="Proteomes" id="UP001176521">
    <property type="component" value="Unassembled WGS sequence"/>
</dbReference>
<dbReference type="PANTHER" id="PTHR15237">
    <property type="entry name" value="DNA REPAIR PROTEIN RAD9"/>
    <property type="match status" value="1"/>
</dbReference>
<dbReference type="InterPro" id="IPR036249">
    <property type="entry name" value="Thioredoxin-like_sf"/>
</dbReference>
<feature type="non-terminal residue" evidence="3">
    <location>
        <position position="596"/>
    </location>
</feature>
<dbReference type="AlphaFoldDB" id="A0AAN6JGL3"/>
<feature type="region of interest" description="Disordered" evidence="1">
    <location>
        <begin position="502"/>
        <end position="596"/>
    </location>
</feature>
<dbReference type="PANTHER" id="PTHR15237:SF0">
    <property type="entry name" value="CELL CYCLE CHECKPOINT CONTROL PROTEIN"/>
    <property type="match status" value="1"/>
</dbReference>
<name>A0AAN6JGL3_9BASI</name>
<evidence type="ECO:0000256" key="1">
    <source>
        <dbReference type="SAM" id="MobiDB-lite"/>
    </source>
</evidence>
<reference evidence="3" key="1">
    <citation type="journal article" date="2023" name="PhytoFront">
        <title>Draft Genome Resources of Seven Strains of Tilletia horrida, Causal Agent of Kernel Smut of Rice.</title>
        <authorList>
            <person name="Khanal S."/>
            <person name="Antony Babu S."/>
            <person name="Zhou X.G."/>
        </authorList>
    </citation>
    <scope>NUCLEOTIDE SEQUENCE</scope>
    <source>
        <strain evidence="3">TX3</strain>
    </source>
</reference>
<feature type="compositionally biased region" description="Low complexity" evidence="1">
    <location>
        <begin position="508"/>
        <end position="557"/>
    </location>
</feature>
<dbReference type="Pfam" id="PF04139">
    <property type="entry name" value="Rad9"/>
    <property type="match status" value="1"/>
</dbReference>
<evidence type="ECO:0000313" key="4">
    <source>
        <dbReference type="Proteomes" id="UP001176521"/>
    </source>
</evidence>
<feature type="compositionally biased region" description="Polar residues" evidence="1">
    <location>
        <begin position="558"/>
        <end position="569"/>
    </location>
</feature>
<feature type="compositionally biased region" description="Basic and acidic residues" evidence="1">
    <location>
        <begin position="587"/>
        <end position="596"/>
    </location>
</feature>
<dbReference type="GO" id="GO:0071479">
    <property type="term" value="P:cellular response to ionizing radiation"/>
    <property type="evidence" value="ECO:0007669"/>
    <property type="project" value="TreeGrafter"/>
</dbReference>
<dbReference type="Gene3D" id="3.70.10.10">
    <property type="match status" value="1"/>
</dbReference>
<dbReference type="InterPro" id="IPR010357">
    <property type="entry name" value="TXNDC17_dom"/>
</dbReference>